<evidence type="ECO:0000256" key="7">
    <source>
        <dbReference type="SAM" id="Phobius"/>
    </source>
</evidence>
<reference evidence="10" key="1">
    <citation type="submission" date="2017-05" db="EMBL/GenBank/DDBJ databases">
        <authorList>
            <person name="Rodrigo-Torres L."/>
            <person name="Arahal R. D."/>
            <person name="Lucena T."/>
        </authorList>
    </citation>
    <scope>NUCLEOTIDE SEQUENCE [LARGE SCALE GENOMIC DNA]</scope>
    <source>
        <strain evidence="10">CECT 8621</strain>
    </source>
</reference>
<proteinExistence type="inferred from homology"/>
<feature type="domain" description="MotA/TolQ/ExbB proton channel" evidence="8">
    <location>
        <begin position="98"/>
        <end position="193"/>
    </location>
</feature>
<dbReference type="InterPro" id="IPR002898">
    <property type="entry name" value="MotA_ExbB_proton_chnl"/>
</dbReference>
<comment type="subcellular location">
    <subcellularLocation>
        <location evidence="1">Cell membrane</location>
        <topology evidence="1">Multi-pass membrane protein</topology>
    </subcellularLocation>
    <subcellularLocation>
        <location evidence="6">Membrane</location>
        <topology evidence="6">Multi-pass membrane protein</topology>
    </subcellularLocation>
</comment>
<dbReference type="PANTHER" id="PTHR30625">
    <property type="entry name" value="PROTEIN TOLQ"/>
    <property type="match status" value="1"/>
</dbReference>
<evidence type="ECO:0000256" key="1">
    <source>
        <dbReference type="ARBA" id="ARBA00004651"/>
    </source>
</evidence>
<organism evidence="9 10">
    <name type="scientific">Actibacterium lipolyticum</name>
    <dbReference type="NCBI Taxonomy" id="1524263"/>
    <lineage>
        <taxon>Bacteria</taxon>
        <taxon>Pseudomonadati</taxon>
        <taxon>Pseudomonadota</taxon>
        <taxon>Alphaproteobacteria</taxon>
        <taxon>Rhodobacterales</taxon>
        <taxon>Roseobacteraceae</taxon>
        <taxon>Actibacterium</taxon>
    </lineage>
</organism>
<evidence type="ECO:0000256" key="3">
    <source>
        <dbReference type="ARBA" id="ARBA00022692"/>
    </source>
</evidence>
<keyword evidence="6" id="KW-0813">Transport</keyword>
<name>A0A238KII1_9RHOB</name>
<gene>
    <name evidence="9" type="ORF">COL8621_01982</name>
</gene>
<comment type="similarity">
    <text evidence="6">Belongs to the exbB/tolQ family.</text>
</comment>
<dbReference type="PANTHER" id="PTHR30625:SF11">
    <property type="entry name" value="MOTA_TOLQ_EXBB PROTON CHANNEL DOMAIN-CONTAINING PROTEIN"/>
    <property type="match status" value="1"/>
</dbReference>
<evidence type="ECO:0000256" key="4">
    <source>
        <dbReference type="ARBA" id="ARBA00022989"/>
    </source>
</evidence>
<dbReference type="Pfam" id="PF01618">
    <property type="entry name" value="MotA_ExbB"/>
    <property type="match status" value="1"/>
</dbReference>
<keyword evidence="3 7" id="KW-0812">Transmembrane</keyword>
<keyword evidence="10" id="KW-1185">Reference proteome</keyword>
<evidence type="ECO:0000313" key="9">
    <source>
        <dbReference type="EMBL" id="SMX42478.1"/>
    </source>
</evidence>
<protein>
    <submittedName>
        <fullName evidence="9">Biopolymer transport protein ExbB</fullName>
    </submittedName>
</protein>
<accession>A0A238KII1</accession>
<dbReference type="AlphaFoldDB" id="A0A238KII1"/>
<keyword evidence="6" id="KW-0653">Protein transport</keyword>
<dbReference type="Proteomes" id="UP000202922">
    <property type="component" value="Unassembled WGS sequence"/>
</dbReference>
<evidence type="ECO:0000259" key="8">
    <source>
        <dbReference type="Pfam" id="PF01618"/>
    </source>
</evidence>
<keyword evidence="4 7" id="KW-1133">Transmembrane helix</keyword>
<dbReference type="RefSeq" id="WP_093967189.1">
    <property type="nucleotide sequence ID" value="NZ_FXYE01000002.1"/>
</dbReference>
<feature type="transmembrane region" description="Helical" evidence="7">
    <location>
        <begin position="160"/>
        <end position="186"/>
    </location>
</feature>
<evidence type="ECO:0000256" key="6">
    <source>
        <dbReference type="RuleBase" id="RU004057"/>
    </source>
</evidence>
<evidence type="ECO:0000256" key="5">
    <source>
        <dbReference type="ARBA" id="ARBA00023136"/>
    </source>
</evidence>
<keyword evidence="2" id="KW-1003">Cell membrane</keyword>
<dbReference type="EMBL" id="FXYE01000002">
    <property type="protein sequence ID" value="SMX42478.1"/>
    <property type="molecule type" value="Genomic_DNA"/>
</dbReference>
<dbReference type="InterPro" id="IPR050790">
    <property type="entry name" value="ExbB/TolQ_transport"/>
</dbReference>
<evidence type="ECO:0000313" key="10">
    <source>
        <dbReference type="Proteomes" id="UP000202922"/>
    </source>
</evidence>
<feature type="transmembrane region" description="Helical" evidence="7">
    <location>
        <begin position="122"/>
        <end position="140"/>
    </location>
</feature>
<dbReference type="GO" id="GO:0005886">
    <property type="term" value="C:plasma membrane"/>
    <property type="evidence" value="ECO:0007669"/>
    <property type="project" value="UniProtKB-SubCell"/>
</dbReference>
<feature type="transmembrane region" description="Helical" evidence="7">
    <location>
        <begin position="20"/>
        <end position="41"/>
    </location>
</feature>
<dbReference type="GO" id="GO:0017038">
    <property type="term" value="P:protein import"/>
    <property type="evidence" value="ECO:0007669"/>
    <property type="project" value="TreeGrafter"/>
</dbReference>
<evidence type="ECO:0000256" key="2">
    <source>
        <dbReference type="ARBA" id="ARBA00022475"/>
    </source>
</evidence>
<keyword evidence="5 7" id="KW-0472">Membrane</keyword>
<sequence>MTALAQLQSKLTQIYDLGGPVVAVLLFISAVTLSVVLYKLWQYQAAGVGRHKALSHAIAAWDRGDRVGAKAHLDRSKSYLAPVVGMVFAARDTATVPLSDRVDAEATECFAKLERGLGLLDVVAQLAPLLGLFGTVLGMIKAFQTMQDAGASVDPSLLAGGIWVALLTTAAGLAVAMPTSLILAWFEGRMERERVFANRVLRTAFAPEGQAEHQRVQALHGT</sequence>
<dbReference type="OrthoDB" id="4045at2"/>